<organism evidence="2 3">
    <name type="scientific">Desulfotignum balticum</name>
    <dbReference type="NCBI Taxonomy" id="115781"/>
    <lineage>
        <taxon>Bacteria</taxon>
        <taxon>Pseudomonadati</taxon>
        <taxon>Thermodesulfobacteriota</taxon>
        <taxon>Desulfobacteria</taxon>
        <taxon>Desulfobacterales</taxon>
        <taxon>Desulfobacteraceae</taxon>
        <taxon>Desulfotignum</taxon>
    </lineage>
</organism>
<comment type="caution">
    <text evidence="2">The sequence shown here is derived from an EMBL/GenBank/DDBJ whole genome shotgun (WGS) entry which is preliminary data.</text>
</comment>
<proteinExistence type="predicted"/>
<dbReference type="EMBL" id="JACCQK010000458">
    <property type="protein sequence ID" value="MBG0779819.1"/>
    <property type="molecule type" value="Genomic_DNA"/>
</dbReference>
<feature type="region of interest" description="Disordered" evidence="1">
    <location>
        <begin position="43"/>
        <end position="64"/>
    </location>
</feature>
<accession>A0A931CYP3</accession>
<sequence length="120" mass="13773">MSHNVDLGTNWEGLIKTLLQRLDMPTKEDINHLHARLDTLEQLIQQKQPGTKRQPRKKTGRRKSASAIALEIIAGYPDGVDFKTIMDATGFEDKKLRNIIYRLDSLGKIQRVRRGTYKTT</sequence>
<name>A0A931CYP3_9BACT</name>
<feature type="compositionally biased region" description="Basic residues" evidence="1">
    <location>
        <begin position="53"/>
        <end position="64"/>
    </location>
</feature>
<reference evidence="2" key="1">
    <citation type="submission" date="2020-07" db="EMBL/GenBank/DDBJ databases">
        <title>Severe corrosion of carbon steel in oil field produced water can be linked to methanogenic archaea containing a special type of NiFe hydrogenase.</title>
        <authorList>
            <person name="Lahme S."/>
            <person name="Mand J."/>
            <person name="Longwell J."/>
            <person name="Smith R."/>
            <person name="Enning D."/>
        </authorList>
    </citation>
    <scope>NUCLEOTIDE SEQUENCE</scope>
    <source>
        <strain evidence="2">MIC098Bin6</strain>
    </source>
</reference>
<dbReference type="Proteomes" id="UP000706172">
    <property type="component" value="Unassembled WGS sequence"/>
</dbReference>
<protein>
    <submittedName>
        <fullName evidence="2">Uncharacterized protein</fullName>
    </submittedName>
</protein>
<evidence type="ECO:0000313" key="3">
    <source>
        <dbReference type="Proteomes" id="UP000706172"/>
    </source>
</evidence>
<evidence type="ECO:0000256" key="1">
    <source>
        <dbReference type="SAM" id="MobiDB-lite"/>
    </source>
</evidence>
<dbReference type="AlphaFoldDB" id="A0A931CYP3"/>
<gene>
    <name evidence="2" type="ORF">H0S81_07825</name>
</gene>
<evidence type="ECO:0000313" key="2">
    <source>
        <dbReference type="EMBL" id="MBG0779819.1"/>
    </source>
</evidence>